<comment type="caution">
    <text evidence="7">The sequence shown here is derived from an EMBL/GenBank/DDBJ whole genome shotgun (WGS) entry which is preliminary data.</text>
</comment>
<evidence type="ECO:0000256" key="2">
    <source>
        <dbReference type="ARBA" id="ARBA00009995"/>
    </source>
</evidence>
<gene>
    <name evidence="7" type="ORF">P3X46_008088</name>
</gene>
<dbReference type="Pfam" id="PF00201">
    <property type="entry name" value="UDPGT"/>
    <property type="match status" value="1"/>
</dbReference>
<dbReference type="PANTHER" id="PTHR11926">
    <property type="entry name" value="GLUCOSYL/GLUCURONOSYL TRANSFERASES"/>
    <property type="match status" value="1"/>
</dbReference>
<dbReference type="InterPro" id="IPR002213">
    <property type="entry name" value="UDP_glucos_trans"/>
</dbReference>
<accession>A0ABQ9MHY6</accession>
<evidence type="ECO:0000313" key="7">
    <source>
        <dbReference type="EMBL" id="KAJ9179756.1"/>
    </source>
</evidence>
<comment type="similarity">
    <text evidence="2 5">Belongs to the UDP-glycosyltransferase family.</text>
</comment>
<dbReference type="Gene3D" id="3.40.50.2000">
    <property type="entry name" value="Glycogen Phosphorylase B"/>
    <property type="match status" value="2"/>
</dbReference>
<reference evidence="7" key="1">
    <citation type="journal article" date="2023" name="Plant Biotechnol. J.">
        <title>Chromosome-level wild Hevea brasiliensis genome provides new tools for genomic-assisted breeding and valuable loci to elevate rubber yield.</title>
        <authorList>
            <person name="Cheng H."/>
            <person name="Song X."/>
            <person name="Hu Y."/>
            <person name="Wu T."/>
            <person name="Yang Q."/>
            <person name="An Z."/>
            <person name="Feng S."/>
            <person name="Deng Z."/>
            <person name="Wu W."/>
            <person name="Zeng X."/>
            <person name="Tu M."/>
            <person name="Wang X."/>
            <person name="Huang H."/>
        </authorList>
    </citation>
    <scope>NUCLEOTIDE SEQUENCE</scope>
    <source>
        <strain evidence="7">MT/VB/25A 57/8</strain>
    </source>
</reference>
<dbReference type="PANTHER" id="PTHR11926:SF1560">
    <property type="entry name" value="UDP-GLYCOSYLTRANSFERASE 74E1-RELATED"/>
    <property type="match status" value="1"/>
</dbReference>
<protein>
    <recommendedName>
        <fullName evidence="6">Glycosyltransferase</fullName>
        <ecNumber evidence="6">2.4.1.-</ecNumber>
    </recommendedName>
</protein>
<dbReference type="EMBL" id="JARPOI010000005">
    <property type="protein sequence ID" value="KAJ9179756.1"/>
    <property type="molecule type" value="Genomic_DNA"/>
</dbReference>
<dbReference type="Proteomes" id="UP001174677">
    <property type="component" value="Chromosome 5"/>
</dbReference>
<evidence type="ECO:0000256" key="5">
    <source>
        <dbReference type="RuleBase" id="RU003718"/>
    </source>
</evidence>
<keyword evidence="5" id="KW-0328">Glycosyltransferase</keyword>
<evidence type="ECO:0000256" key="1">
    <source>
        <dbReference type="ARBA" id="ARBA00004935"/>
    </source>
</evidence>
<evidence type="ECO:0000256" key="6">
    <source>
        <dbReference type="RuleBase" id="RU362057"/>
    </source>
</evidence>
<evidence type="ECO:0000256" key="3">
    <source>
        <dbReference type="ARBA" id="ARBA00022679"/>
    </source>
</evidence>
<dbReference type="PROSITE" id="PS00375">
    <property type="entry name" value="UDPGT"/>
    <property type="match status" value="1"/>
</dbReference>
<evidence type="ECO:0000313" key="8">
    <source>
        <dbReference type="Proteomes" id="UP001174677"/>
    </source>
</evidence>
<dbReference type="SUPFAM" id="SSF53756">
    <property type="entry name" value="UDP-Glycosyltransferase/glycogen phosphorylase"/>
    <property type="match status" value="1"/>
</dbReference>
<dbReference type="CDD" id="cd03784">
    <property type="entry name" value="GT1_Gtf-like"/>
    <property type="match status" value="1"/>
</dbReference>
<dbReference type="InterPro" id="IPR035595">
    <property type="entry name" value="UDP_glycos_trans_CS"/>
</dbReference>
<keyword evidence="3 5" id="KW-0808">Transferase</keyword>
<sequence length="470" mass="51827">MHLSTLAHLHIPAMPPTATTTEPHVVVFAFPFGTHAAPLFSVIHRLATFSPNAHFSFFNTSESNTSIFSASKYNTLPNIKVSDVCDGIREGYTFLGKPQEKIELFLEAAPESFRKSIKAAVAETGRKVTCLLTDAFFWFAAEMAEEIRVDWVAFWTSSPAAVSAHFYTDFIGENFGAGDTMEKDQTLHLIPGFSKVQIRDLPEEVLLGNLESIFSRMLHKMGNMLPRAAAVFLNSFEELDPIIINDLNSKFKRFLCTGPFNLVSSPSQVPDTNGCIAWLDKQKPASVAYVSFGSVATPPPKELVALAEALEASKVAFLWSLKDSSHLPKGFLDRTKSHGIVLPWAPQVEILAHTAIGVFITHCGWNSVLESIVGGVPMICRPFFGDQKLNGRMVEDVWNIGLRVEGEVLTKNGVIDCLDQIFSQEKGKIRRENIKTLQELAKRATESNGSSSKNFIALADLVTNTGNYKN</sequence>
<keyword evidence="8" id="KW-1185">Reference proteome</keyword>
<organism evidence="7 8">
    <name type="scientific">Hevea brasiliensis</name>
    <name type="common">Para rubber tree</name>
    <name type="synonym">Siphonia brasiliensis</name>
    <dbReference type="NCBI Taxonomy" id="3981"/>
    <lineage>
        <taxon>Eukaryota</taxon>
        <taxon>Viridiplantae</taxon>
        <taxon>Streptophyta</taxon>
        <taxon>Embryophyta</taxon>
        <taxon>Tracheophyta</taxon>
        <taxon>Spermatophyta</taxon>
        <taxon>Magnoliopsida</taxon>
        <taxon>eudicotyledons</taxon>
        <taxon>Gunneridae</taxon>
        <taxon>Pentapetalae</taxon>
        <taxon>rosids</taxon>
        <taxon>fabids</taxon>
        <taxon>Malpighiales</taxon>
        <taxon>Euphorbiaceae</taxon>
        <taxon>Crotonoideae</taxon>
        <taxon>Micrandreae</taxon>
        <taxon>Hevea</taxon>
    </lineage>
</organism>
<comment type="catalytic activity">
    <reaction evidence="4">
        <text>an anthocyanidin + UDP-alpha-D-glucose + H(+) = an anthocyanidin 3-O-beta-D-glucoside + UDP</text>
        <dbReference type="Rhea" id="RHEA:20093"/>
        <dbReference type="ChEBI" id="CHEBI:15378"/>
        <dbReference type="ChEBI" id="CHEBI:16307"/>
        <dbReference type="ChEBI" id="CHEBI:58223"/>
        <dbReference type="ChEBI" id="CHEBI:58885"/>
        <dbReference type="ChEBI" id="CHEBI:143576"/>
        <dbReference type="EC" id="2.4.1.115"/>
    </reaction>
</comment>
<comment type="pathway">
    <text evidence="1">Pigment biosynthesis; anthocyanin biosynthesis.</text>
</comment>
<dbReference type="EC" id="2.4.1.-" evidence="6"/>
<name>A0ABQ9MHY6_HEVBR</name>
<evidence type="ECO:0000256" key="4">
    <source>
        <dbReference type="ARBA" id="ARBA00047606"/>
    </source>
</evidence>
<proteinExistence type="inferred from homology"/>